<evidence type="ECO:0000313" key="2">
    <source>
        <dbReference type="Proteomes" id="UP000244727"/>
    </source>
</evidence>
<dbReference type="KEGG" id="harc:HARCEL1_09900"/>
<dbReference type="InterPro" id="IPR043852">
    <property type="entry name" value="DUF5814"/>
</dbReference>
<dbReference type="Pfam" id="PF19131">
    <property type="entry name" value="DUF5814"/>
    <property type="match status" value="1"/>
</dbReference>
<proteinExistence type="predicted"/>
<dbReference type="Proteomes" id="UP000244727">
    <property type="component" value="Chromosome"/>
</dbReference>
<keyword evidence="1" id="KW-0378">Hydrolase</keyword>
<dbReference type="AlphaFoldDB" id="A0A2R4X2H6"/>
<dbReference type="RefSeq" id="WP_108383002.1">
    <property type="nucleotide sequence ID" value="NZ_CP028858.1"/>
</dbReference>
<sequence>MAITDRIQLKNHRQIQSQLETSIPKRAFAGATLDAFYAREGLAEVDDATRDRLEAFAEDFLVCDCEGAPHCGCGERAFVEYLLDLRASGLGPDAIVDVMEDDYMLTAYSGDVLGFLDESVRTLEAVSALADVDGRDEVADAARSRRDDLVG</sequence>
<keyword evidence="1" id="KW-0347">Helicase</keyword>
<dbReference type="GeneID" id="36512821"/>
<accession>A0A2R4X2H6</accession>
<protein>
    <submittedName>
        <fullName evidence="1">Helicase</fullName>
    </submittedName>
</protein>
<keyword evidence="1" id="KW-0547">Nucleotide-binding</keyword>
<name>A0A2R4X2H6_9EURY</name>
<dbReference type="GO" id="GO:0004386">
    <property type="term" value="F:helicase activity"/>
    <property type="evidence" value="ECO:0007669"/>
    <property type="project" value="UniProtKB-KW"/>
</dbReference>
<keyword evidence="2" id="KW-1185">Reference proteome</keyword>
<gene>
    <name evidence="1" type="ORF">HARCEL1_09900</name>
</gene>
<organism evidence="1 2">
    <name type="scientific">Halococcoides cellulosivorans</name>
    <dbReference type="NCBI Taxonomy" id="1679096"/>
    <lineage>
        <taxon>Archaea</taxon>
        <taxon>Methanobacteriati</taxon>
        <taxon>Methanobacteriota</taxon>
        <taxon>Stenosarchaea group</taxon>
        <taxon>Halobacteria</taxon>
        <taxon>Halobacteriales</taxon>
        <taxon>Haloarculaceae</taxon>
        <taxon>Halococcoides</taxon>
    </lineage>
</organism>
<reference evidence="1 2" key="1">
    <citation type="submission" date="2018-04" db="EMBL/GenBank/DDBJ databases">
        <title>Halococcoides cellulosivorans gen. nov., sp. nov., an extremely halophilic cellulose-utilizing haloarchaeon from hypersaline lakes.</title>
        <authorList>
            <person name="Sorokin D.Y."/>
            <person name="Toshchakov S.V."/>
            <person name="Samarov N.I."/>
            <person name="Korzhenkov A."/>
            <person name="Kublanov I.V."/>
        </authorList>
    </citation>
    <scope>NUCLEOTIDE SEQUENCE [LARGE SCALE GENOMIC DNA]</scope>
    <source>
        <strain evidence="1 2">HArcel1</strain>
    </source>
</reference>
<keyword evidence="1" id="KW-0067">ATP-binding</keyword>
<evidence type="ECO:0000313" key="1">
    <source>
        <dbReference type="EMBL" id="AWB27998.1"/>
    </source>
</evidence>
<dbReference type="EMBL" id="CP028858">
    <property type="protein sequence ID" value="AWB27998.1"/>
    <property type="molecule type" value="Genomic_DNA"/>
</dbReference>